<feature type="non-terminal residue" evidence="3">
    <location>
        <position position="1"/>
    </location>
</feature>
<dbReference type="EMBL" id="JADHEI010000009">
    <property type="protein sequence ID" value="MBF2734568.1"/>
    <property type="molecule type" value="Genomic_DNA"/>
</dbReference>
<feature type="region of interest" description="Disordered" evidence="1">
    <location>
        <begin position="427"/>
        <end position="476"/>
    </location>
</feature>
<dbReference type="AlphaFoldDB" id="A0A930UF76"/>
<dbReference type="Pfam" id="PF01966">
    <property type="entry name" value="HD"/>
    <property type="match status" value="1"/>
</dbReference>
<dbReference type="SUPFAM" id="SSF109604">
    <property type="entry name" value="HD-domain/PDEase-like"/>
    <property type="match status" value="1"/>
</dbReference>
<dbReference type="InterPro" id="IPR003018">
    <property type="entry name" value="GAF"/>
</dbReference>
<sequence length="476" mass="52819">AFAVPLQRGATVRQRSISGQCWKSKQPEYITDIASNRRYNLEAVLKFDKDHGYSTRSILAVPIINKSGEVIGVLQLVNVSERLMHENNIEFVRAMSVLIGIALENNLLLIGMETLLDSVVAMISAAIDARSKVTGGHSFRVTEVTMMIAEAMVADRSGPYRDFSMTEAELHELKTAALIHDVGKIATPDYVLEKGKKLEQIDDRIGYVGQRFALRRLESRVRQLEDALAAAGAAVPPENAAARAEAGDFDFIEALNTGGEFLTPEARARLQEIAARPCQDGSLIEGDDLRNLSIGRGTLNDDERRIMEAHAQKSIDLLAHLPWPKHLANVPEIAGKHHENEDGSGYPRGLTGAQMSTAAKILSLADRFEGLSAPDRSYRKPKTLDEVMRILDFMRNDGHIDAELYAFFVERRLHVAYARRYLTKEQLPPAAKKKAKARAKPKPKPKPKAAKPRPPARPPRKKAPARAVAKERRRAR</sequence>
<accession>A0A930UF76</accession>
<evidence type="ECO:0000259" key="2">
    <source>
        <dbReference type="PROSITE" id="PS51832"/>
    </source>
</evidence>
<proteinExistence type="predicted"/>
<gene>
    <name evidence="3" type="ORF">ISN26_00480</name>
</gene>
<dbReference type="InterPro" id="IPR006674">
    <property type="entry name" value="HD_domain"/>
</dbReference>
<dbReference type="Gene3D" id="1.10.3210.10">
    <property type="entry name" value="Hypothetical protein af1432"/>
    <property type="match status" value="2"/>
</dbReference>
<dbReference type="GO" id="GO:0008081">
    <property type="term" value="F:phosphoric diester hydrolase activity"/>
    <property type="evidence" value="ECO:0007669"/>
    <property type="project" value="UniProtKB-ARBA"/>
</dbReference>
<dbReference type="Proteomes" id="UP000604381">
    <property type="component" value="Unassembled WGS sequence"/>
</dbReference>
<dbReference type="InterPro" id="IPR003607">
    <property type="entry name" value="HD/PDEase_dom"/>
</dbReference>
<name>A0A930UF76_9GAMM</name>
<organism evidence="3 4">
    <name type="scientific">Candidatus Amphirhobacter heronislandensis</name>
    <dbReference type="NCBI Taxonomy" id="1732024"/>
    <lineage>
        <taxon>Bacteria</taxon>
        <taxon>Pseudomonadati</taxon>
        <taxon>Pseudomonadota</taxon>
        <taxon>Gammaproteobacteria</taxon>
        <taxon>Candidatus Tethybacterales</taxon>
        <taxon>Candidatus Tethybacteraceae</taxon>
        <taxon>Candidatus Amphirhobacter</taxon>
    </lineage>
</organism>
<dbReference type="SMART" id="SM00471">
    <property type="entry name" value="HDc"/>
    <property type="match status" value="1"/>
</dbReference>
<evidence type="ECO:0000256" key="1">
    <source>
        <dbReference type="SAM" id="MobiDB-lite"/>
    </source>
</evidence>
<evidence type="ECO:0000313" key="3">
    <source>
        <dbReference type="EMBL" id="MBF2734568.1"/>
    </source>
</evidence>
<dbReference type="PANTHER" id="PTHR43155">
    <property type="entry name" value="CYCLIC DI-GMP PHOSPHODIESTERASE PA4108-RELATED"/>
    <property type="match status" value="1"/>
</dbReference>
<dbReference type="Pfam" id="PF13185">
    <property type="entry name" value="GAF_2"/>
    <property type="match status" value="1"/>
</dbReference>
<dbReference type="PANTHER" id="PTHR43155:SF2">
    <property type="entry name" value="CYCLIC DI-GMP PHOSPHODIESTERASE PA4108"/>
    <property type="match status" value="1"/>
</dbReference>
<feature type="domain" description="HD-GYP" evidence="2">
    <location>
        <begin position="217"/>
        <end position="423"/>
    </location>
</feature>
<protein>
    <submittedName>
        <fullName evidence="3">HD domain-containing protein</fullName>
    </submittedName>
</protein>
<evidence type="ECO:0000313" key="4">
    <source>
        <dbReference type="Proteomes" id="UP000604381"/>
    </source>
</evidence>
<feature type="compositionally biased region" description="Basic residues" evidence="1">
    <location>
        <begin position="431"/>
        <end position="451"/>
    </location>
</feature>
<keyword evidence="4" id="KW-1185">Reference proteome</keyword>
<dbReference type="Gene3D" id="3.30.450.40">
    <property type="match status" value="1"/>
</dbReference>
<dbReference type="InterPro" id="IPR029016">
    <property type="entry name" value="GAF-like_dom_sf"/>
</dbReference>
<dbReference type="SUPFAM" id="SSF55781">
    <property type="entry name" value="GAF domain-like"/>
    <property type="match status" value="1"/>
</dbReference>
<dbReference type="CDD" id="cd00077">
    <property type="entry name" value="HDc"/>
    <property type="match status" value="2"/>
</dbReference>
<reference evidence="3" key="1">
    <citation type="submission" date="2020-10" db="EMBL/GenBank/DDBJ databases">
        <title>An improved Amphimedon queenslandica hologenome assembly reveals how three proteobacterial symbionts can extend the metabolic phenotypic of their marine sponge host.</title>
        <authorList>
            <person name="Degnan B."/>
            <person name="Degnan S."/>
            <person name="Xiang X."/>
        </authorList>
    </citation>
    <scope>NUCLEOTIDE SEQUENCE</scope>
    <source>
        <strain evidence="3">AqS2</strain>
    </source>
</reference>
<feature type="domain" description="HD-GYP" evidence="2">
    <location>
        <begin position="112"/>
        <end position="202"/>
    </location>
</feature>
<dbReference type="Pfam" id="PF13487">
    <property type="entry name" value="HD_5"/>
    <property type="match status" value="1"/>
</dbReference>
<dbReference type="PROSITE" id="PS51832">
    <property type="entry name" value="HD_GYP"/>
    <property type="match status" value="2"/>
</dbReference>
<dbReference type="InterPro" id="IPR037522">
    <property type="entry name" value="HD_GYP_dom"/>
</dbReference>
<comment type="caution">
    <text evidence="3">The sequence shown here is derived from an EMBL/GenBank/DDBJ whole genome shotgun (WGS) entry which is preliminary data.</text>
</comment>